<feature type="compositionally biased region" description="Polar residues" evidence="6">
    <location>
        <begin position="59"/>
        <end position="76"/>
    </location>
</feature>
<comment type="caution">
    <text evidence="7">The sequence shown here is derived from an EMBL/GenBank/DDBJ whole genome shotgun (WGS) entry which is preliminary data.</text>
</comment>
<comment type="similarity">
    <text evidence="2">Belongs to the UPF0496 family.</text>
</comment>
<evidence type="ECO:0000256" key="2">
    <source>
        <dbReference type="ARBA" id="ARBA00009074"/>
    </source>
</evidence>
<evidence type="ECO:0000313" key="7">
    <source>
        <dbReference type="EMBL" id="KAK3015979.1"/>
    </source>
</evidence>
<reference evidence="7" key="1">
    <citation type="submission" date="2022-12" db="EMBL/GenBank/DDBJ databases">
        <title>Draft genome assemblies for two species of Escallonia (Escalloniales).</title>
        <authorList>
            <person name="Chanderbali A."/>
            <person name="Dervinis C."/>
            <person name="Anghel I."/>
            <person name="Soltis D."/>
            <person name="Soltis P."/>
            <person name="Zapata F."/>
        </authorList>
    </citation>
    <scope>NUCLEOTIDE SEQUENCE</scope>
    <source>
        <strain evidence="7">UCBG64.0493</strain>
        <tissue evidence="7">Leaf</tissue>
    </source>
</reference>
<dbReference type="EMBL" id="JAVXUP010001098">
    <property type="protein sequence ID" value="KAK3015979.1"/>
    <property type="molecule type" value="Genomic_DNA"/>
</dbReference>
<evidence type="ECO:0000256" key="5">
    <source>
        <dbReference type="ARBA" id="ARBA00023136"/>
    </source>
</evidence>
<sequence length="421" mass="47420">MRLEVEHTRTDTPHFQASAAFVWLNVGCKQLQPLLTPAGEIEEYDQMLSCLRPSLSVETPNLHSSAPSFQGNSADGTPSSSSQQSPTVNLTSEYALAVKTNSYTEIWSKIHPENSYQRDSEQLEDHEEQQLLAEVLHPDRECVQKALQCARPCMLTELVSAYFDQSEQTSRLCLLLYHSVHRARFLYAPLHDLLSVLPLDLESDSLTMLQCNQLFEVFLQFDSCENPFPHPDSHDFHDMRCCFSQLKEQLECRLRKSSSRVRLIRRATAGSAMCLIGITVGATVTAVVIASHALAALVAVPFLPAFLPSKITKRELAHRAQLDAAKKGNFVLQSDLDTIDRLVARLHMEVEGDKLLIRGVGLSRGRDRLTLQGVAKRLHQNHLSFLHQLLELEEHLCLCFAAINRVRSLLLEEIYLQQTLS</sequence>
<evidence type="ECO:0000256" key="6">
    <source>
        <dbReference type="SAM" id="MobiDB-lite"/>
    </source>
</evidence>
<feature type="region of interest" description="Disordered" evidence="6">
    <location>
        <begin position="59"/>
        <end position="86"/>
    </location>
</feature>
<evidence type="ECO:0000256" key="4">
    <source>
        <dbReference type="ARBA" id="ARBA00022989"/>
    </source>
</evidence>
<keyword evidence="5" id="KW-0472">Membrane</keyword>
<accession>A0AA88VYK4</accession>
<evidence type="ECO:0000313" key="8">
    <source>
        <dbReference type="Proteomes" id="UP001188597"/>
    </source>
</evidence>
<keyword evidence="4" id="KW-1133">Transmembrane helix</keyword>
<organism evidence="7 8">
    <name type="scientific">Escallonia herrerae</name>
    <dbReference type="NCBI Taxonomy" id="1293975"/>
    <lineage>
        <taxon>Eukaryota</taxon>
        <taxon>Viridiplantae</taxon>
        <taxon>Streptophyta</taxon>
        <taxon>Embryophyta</taxon>
        <taxon>Tracheophyta</taxon>
        <taxon>Spermatophyta</taxon>
        <taxon>Magnoliopsida</taxon>
        <taxon>eudicotyledons</taxon>
        <taxon>Gunneridae</taxon>
        <taxon>Pentapetalae</taxon>
        <taxon>asterids</taxon>
        <taxon>campanulids</taxon>
        <taxon>Escalloniales</taxon>
        <taxon>Escalloniaceae</taxon>
        <taxon>Escallonia</taxon>
    </lineage>
</organism>
<dbReference type="GO" id="GO:0016020">
    <property type="term" value="C:membrane"/>
    <property type="evidence" value="ECO:0007669"/>
    <property type="project" value="UniProtKB-SubCell"/>
</dbReference>
<evidence type="ECO:0000256" key="3">
    <source>
        <dbReference type="ARBA" id="ARBA00022692"/>
    </source>
</evidence>
<dbReference type="PANTHER" id="PTHR31113:SF5">
    <property type="entry name" value="OS04G0405700 PROTEIN"/>
    <property type="match status" value="1"/>
</dbReference>
<comment type="subcellular location">
    <subcellularLocation>
        <location evidence="1">Membrane</location>
    </subcellularLocation>
</comment>
<gene>
    <name evidence="7" type="ORF">RJ639_006675</name>
</gene>
<proteinExistence type="inferred from homology"/>
<protein>
    <submittedName>
        <fullName evidence="7">Uncharacterized protein</fullName>
    </submittedName>
</protein>
<dbReference type="AlphaFoldDB" id="A0AA88VYK4"/>
<dbReference type="InterPro" id="IPR007749">
    <property type="entry name" value="DUF677"/>
</dbReference>
<dbReference type="PANTHER" id="PTHR31113">
    <property type="entry name" value="UPF0496 PROTEIN 3-RELATED"/>
    <property type="match status" value="1"/>
</dbReference>
<dbReference type="Pfam" id="PF05055">
    <property type="entry name" value="DUF677"/>
    <property type="match status" value="1"/>
</dbReference>
<keyword evidence="8" id="KW-1185">Reference proteome</keyword>
<feature type="compositionally biased region" description="Low complexity" evidence="6">
    <location>
        <begin position="77"/>
        <end position="86"/>
    </location>
</feature>
<keyword evidence="3" id="KW-0812">Transmembrane</keyword>
<name>A0AA88VYK4_9ASTE</name>
<evidence type="ECO:0000256" key="1">
    <source>
        <dbReference type="ARBA" id="ARBA00004370"/>
    </source>
</evidence>
<dbReference type="Proteomes" id="UP001188597">
    <property type="component" value="Unassembled WGS sequence"/>
</dbReference>